<comment type="caution">
    <text evidence="1">The sequence shown here is derived from an EMBL/GenBank/DDBJ whole genome shotgun (WGS) entry which is preliminary data.</text>
</comment>
<evidence type="ECO:0000313" key="2">
    <source>
        <dbReference type="Proteomes" id="UP000194546"/>
    </source>
</evidence>
<dbReference type="EMBL" id="NBTY01000169">
    <property type="protein sequence ID" value="OTP68675.1"/>
    <property type="molecule type" value="Genomic_DNA"/>
</dbReference>
<accession>A0A242MBL1</accession>
<dbReference type="Proteomes" id="UP000194546">
    <property type="component" value="Unassembled WGS sequence"/>
</dbReference>
<reference evidence="1 2" key="1">
    <citation type="submission" date="2017-03" db="EMBL/GenBank/DDBJ databases">
        <title>Genome analysis of strain PAMC 26510.</title>
        <authorList>
            <person name="Oh H.-M."/>
            <person name="Yang J.-A."/>
        </authorList>
    </citation>
    <scope>NUCLEOTIDE SEQUENCE [LARGE SCALE GENOMIC DNA]</scope>
    <source>
        <strain evidence="1 2">PAMC 26510</strain>
    </source>
</reference>
<organism evidence="1 2">
    <name type="scientific">Caballeronia sordidicola</name>
    <name type="common">Burkholderia sordidicola</name>
    <dbReference type="NCBI Taxonomy" id="196367"/>
    <lineage>
        <taxon>Bacteria</taxon>
        <taxon>Pseudomonadati</taxon>
        <taxon>Pseudomonadota</taxon>
        <taxon>Betaproteobacteria</taxon>
        <taxon>Burkholderiales</taxon>
        <taxon>Burkholderiaceae</taxon>
        <taxon>Caballeronia</taxon>
    </lineage>
</organism>
<proteinExistence type="predicted"/>
<protein>
    <submittedName>
        <fullName evidence="1">Uncharacterized protein</fullName>
    </submittedName>
</protein>
<dbReference type="AlphaFoldDB" id="A0A242MBL1"/>
<name>A0A242MBL1_CABSO</name>
<sequence length="42" mass="5224">MAVAWEDKFRRMLLRFKRIIRLDYGLKTLAYTAINLRHYRHS</sequence>
<evidence type="ECO:0000313" key="1">
    <source>
        <dbReference type="EMBL" id="OTP68675.1"/>
    </source>
</evidence>
<gene>
    <name evidence="1" type="ORF">PAMC26510_28885</name>
</gene>